<name>A0A4C1YUV0_EUMVA</name>
<evidence type="ECO:0000313" key="2">
    <source>
        <dbReference type="EMBL" id="GBP78990.1"/>
    </source>
</evidence>
<keyword evidence="3" id="KW-1185">Reference proteome</keyword>
<organism evidence="2 3">
    <name type="scientific">Eumeta variegata</name>
    <name type="common">Bagworm moth</name>
    <name type="synonym">Eumeta japonica</name>
    <dbReference type="NCBI Taxonomy" id="151549"/>
    <lineage>
        <taxon>Eukaryota</taxon>
        <taxon>Metazoa</taxon>
        <taxon>Ecdysozoa</taxon>
        <taxon>Arthropoda</taxon>
        <taxon>Hexapoda</taxon>
        <taxon>Insecta</taxon>
        <taxon>Pterygota</taxon>
        <taxon>Neoptera</taxon>
        <taxon>Endopterygota</taxon>
        <taxon>Lepidoptera</taxon>
        <taxon>Glossata</taxon>
        <taxon>Ditrysia</taxon>
        <taxon>Tineoidea</taxon>
        <taxon>Psychidae</taxon>
        <taxon>Oiketicinae</taxon>
        <taxon>Eumeta</taxon>
    </lineage>
</organism>
<reference evidence="2 3" key="1">
    <citation type="journal article" date="2019" name="Commun. Biol.">
        <title>The bagworm genome reveals a unique fibroin gene that provides high tensile strength.</title>
        <authorList>
            <person name="Kono N."/>
            <person name="Nakamura H."/>
            <person name="Ohtoshi R."/>
            <person name="Tomita M."/>
            <person name="Numata K."/>
            <person name="Arakawa K."/>
        </authorList>
    </citation>
    <scope>NUCLEOTIDE SEQUENCE [LARGE SCALE GENOMIC DNA]</scope>
</reference>
<gene>
    <name evidence="2" type="ORF">EVAR_58133_1</name>
</gene>
<dbReference type="AlphaFoldDB" id="A0A4C1YUV0"/>
<comment type="caution">
    <text evidence="2">The sequence shown here is derived from an EMBL/GenBank/DDBJ whole genome shotgun (WGS) entry which is preliminary data.</text>
</comment>
<dbReference type="Proteomes" id="UP000299102">
    <property type="component" value="Unassembled WGS sequence"/>
</dbReference>
<evidence type="ECO:0000256" key="1">
    <source>
        <dbReference type="SAM" id="MobiDB-lite"/>
    </source>
</evidence>
<feature type="compositionally biased region" description="Basic and acidic residues" evidence="1">
    <location>
        <begin position="13"/>
        <end position="24"/>
    </location>
</feature>
<accession>A0A4C1YUV0</accession>
<protein>
    <submittedName>
        <fullName evidence="2">Uncharacterized protein</fullName>
    </submittedName>
</protein>
<proteinExistence type="predicted"/>
<dbReference type="EMBL" id="BGZK01001395">
    <property type="protein sequence ID" value="GBP78990.1"/>
    <property type="molecule type" value="Genomic_DNA"/>
</dbReference>
<evidence type="ECO:0000313" key="3">
    <source>
        <dbReference type="Proteomes" id="UP000299102"/>
    </source>
</evidence>
<sequence>MLSSNPWVKKQLPRAEPEPSRETNRWSTWSRLPRQYINENSTFADDIQTVMSVLNTIKSSEISEFARGFRSCRNGQENYTFWLNTTVSYRLESI</sequence>
<feature type="region of interest" description="Disordered" evidence="1">
    <location>
        <begin position="1"/>
        <end position="24"/>
    </location>
</feature>